<evidence type="ECO:0000313" key="2">
    <source>
        <dbReference type="EMBL" id="GAE24681.1"/>
    </source>
</evidence>
<dbReference type="SUPFAM" id="SSF46689">
    <property type="entry name" value="Homeodomain-like"/>
    <property type="match status" value="1"/>
</dbReference>
<sequence length="225" mass="26387">MLFEGNDIRDDDQLNENLRFIHFQLKEELQEWDTFTDVLKSFFPAKTIVIWENPFSGVFIDLEPKMTDTVEHLFESIVDTVASDFFVEISLYIGIGNVALTEAKSRYQLERETFQIVKQLVNKPIYKGEEELPFLLIGEAPPVTLQKFTDQTLSQIIEERELIHSIKVYLDCNMNISHAAKKLFLHRNTMQYRVDKFIEKTGIDIRHFRSAVSIYLALLIERNIH</sequence>
<dbReference type="AlphaFoldDB" id="W4PXU9"/>
<dbReference type="Gene3D" id="1.10.10.2840">
    <property type="entry name" value="PucR C-terminal helix-turn-helix domain"/>
    <property type="match status" value="1"/>
</dbReference>
<feature type="domain" description="PucR C-terminal helix-turn-helix" evidence="1">
    <location>
        <begin position="162"/>
        <end position="220"/>
    </location>
</feature>
<organism evidence="2 3">
    <name type="scientific">Halalkalibacter wakoensis JCM 9140</name>
    <dbReference type="NCBI Taxonomy" id="1236970"/>
    <lineage>
        <taxon>Bacteria</taxon>
        <taxon>Bacillati</taxon>
        <taxon>Bacillota</taxon>
        <taxon>Bacilli</taxon>
        <taxon>Bacillales</taxon>
        <taxon>Bacillaceae</taxon>
        <taxon>Halalkalibacter</taxon>
    </lineage>
</organism>
<dbReference type="EMBL" id="BAUT01000003">
    <property type="protein sequence ID" value="GAE24681.1"/>
    <property type="molecule type" value="Genomic_DNA"/>
</dbReference>
<dbReference type="Pfam" id="PF13556">
    <property type="entry name" value="HTH_30"/>
    <property type="match status" value="1"/>
</dbReference>
<dbReference type="PANTHER" id="PTHR33744:SF15">
    <property type="entry name" value="CARBOHYDRATE DIACID REGULATOR"/>
    <property type="match status" value="1"/>
</dbReference>
<gene>
    <name evidence="2" type="ORF">JCM9140_626</name>
</gene>
<dbReference type="STRING" id="1236970.JCM9140_626"/>
<name>W4PXU9_9BACI</name>
<protein>
    <submittedName>
        <fullName evidence="2">Fis-type helix-turn-helix domain protein</fullName>
    </submittedName>
</protein>
<accession>W4PXU9</accession>
<dbReference type="InterPro" id="IPR051448">
    <property type="entry name" value="CdaR-like_regulators"/>
</dbReference>
<dbReference type="InterPro" id="IPR025736">
    <property type="entry name" value="PucR_C-HTH_dom"/>
</dbReference>
<evidence type="ECO:0000313" key="3">
    <source>
        <dbReference type="Proteomes" id="UP000018890"/>
    </source>
</evidence>
<dbReference type="Proteomes" id="UP000018890">
    <property type="component" value="Unassembled WGS sequence"/>
</dbReference>
<keyword evidence="3" id="KW-1185">Reference proteome</keyword>
<dbReference type="InterPro" id="IPR009057">
    <property type="entry name" value="Homeodomain-like_sf"/>
</dbReference>
<dbReference type="PANTHER" id="PTHR33744">
    <property type="entry name" value="CARBOHYDRATE DIACID REGULATOR"/>
    <property type="match status" value="1"/>
</dbReference>
<comment type="caution">
    <text evidence="2">The sequence shown here is derived from an EMBL/GenBank/DDBJ whole genome shotgun (WGS) entry which is preliminary data.</text>
</comment>
<evidence type="ECO:0000259" key="1">
    <source>
        <dbReference type="Pfam" id="PF13556"/>
    </source>
</evidence>
<proteinExistence type="predicted"/>
<dbReference type="InterPro" id="IPR042070">
    <property type="entry name" value="PucR_C-HTH_sf"/>
</dbReference>
<reference evidence="2" key="1">
    <citation type="journal article" date="2014" name="Genome Announc.">
        <title>Draft Genome Sequences of Three Alkaliphilic Bacillus Strains, Bacillus wakoensis JCM 9140T, Bacillus akibai JCM 9157T, and Bacillus hemicellulosilyticus JCM 9152T.</title>
        <authorList>
            <person name="Yuki M."/>
            <person name="Oshima K."/>
            <person name="Suda W."/>
            <person name="Oshida Y."/>
            <person name="Kitamura K."/>
            <person name="Iida T."/>
            <person name="Hattori M."/>
            <person name="Ohkuma M."/>
        </authorList>
    </citation>
    <scope>NUCLEOTIDE SEQUENCE [LARGE SCALE GENOMIC DNA]</scope>
    <source>
        <strain evidence="2">JCM 9140</strain>
    </source>
</reference>